<feature type="binding site" evidence="3">
    <location>
        <position position="54"/>
    </location>
    <ligand>
        <name>Mg(2+)</name>
        <dbReference type="ChEBI" id="CHEBI:18420"/>
        <label>1</label>
    </ligand>
</feature>
<feature type="binding site" evidence="3">
    <location>
        <position position="306"/>
    </location>
    <ligand>
        <name>Mg(2+)</name>
        <dbReference type="ChEBI" id="CHEBI:18420"/>
        <label>1</label>
    </ligand>
</feature>
<dbReference type="RefSeq" id="WP_065970118.1">
    <property type="nucleotide sequence ID" value="NZ_CP080624.1"/>
</dbReference>
<keyword evidence="2 4" id="KW-0378">Hydrolase</keyword>
<sequence>MRSRFVGCLLGGAVGDALGAPVEFLRYSEIVARFGPAGITAYAPAYGRLGAITDDTQLTLFTAEGLICDRMRRALGYQGTVEGLVAAAYDRWFCTQTGRPPRFSDDRGSADGFMVGGNRGIGGWLVSHEGLHHRRGPGETCLSALRAMTTLGRPALNNSKGCGGVMRIAPVGLVQGQMGGAPRETMMLGKALAALTHGHPTGAIAAGALAVLVAEIVQGRDTREALAVVHECLAAERYGQETQDALQRAERWARHRPDDPVAAIPHIGEGWIAEEALAVGVYCALTARDFSDGVIRAVNHGGDSDSTGSITGNILGALWGVEAIAQSFLEPLELRDVIIELAEDLAALREWGIENSDGAGRKVDRARCERMEKKYRGQ</sequence>
<comment type="caution">
    <text evidence="4">The sequence shown here is derived from an EMBL/GenBank/DDBJ whole genome shotgun (WGS) entry which is preliminary data.</text>
</comment>
<evidence type="ECO:0000313" key="5">
    <source>
        <dbReference type="Proteomes" id="UP000253250"/>
    </source>
</evidence>
<feature type="binding site" evidence="3">
    <location>
        <position position="303"/>
    </location>
    <ligand>
        <name>Mg(2+)</name>
        <dbReference type="ChEBI" id="CHEBI:18420"/>
        <label>1</label>
    </ligand>
</feature>
<keyword evidence="3" id="KW-0460">Magnesium</keyword>
<keyword evidence="3" id="KW-0479">Metal-binding</keyword>
<dbReference type="OrthoDB" id="9798107at2"/>
<dbReference type="Proteomes" id="UP000253250">
    <property type="component" value="Unassembled WGS sequence"/>
</dbReference>
<dbReference type="GO" id="GO:0046872">
    <property type="term" value="F:metal ion binding"/>
    <property type="evidence" value="ECO:0007669"/>
    <property type="project" value="UniProtKB-KW"/>
</dbReference>
<dbReference type="InterPro" id="IPR050792">
    <property type="entry name" value="ADP-ribosylglycohydrolase"/>
</dbReference>
<evidence type="ECO:0000256" key="1">
    <source>
        <dbReference type="ARBA" id="ARBA00010702"/>
    </source>
</evidence>
<dbReference type="PANTHER" id="PTHR16222:SF24">
    <property type="entry name" value="ADP-RIBOSYLHYDROLASE ARH3"/>
    <property type="match status" value="1"/>
</dbReference>
<dbReference type="Pfam" id="PF03747">
    <property type="entry name" value="ADP_ribosyl_GH"/>
    <property type="match status" value="1"/>
</dbReference>
<comment type="cofactor">
    <cofactor evidence="3">
        <name>Mg(2+)</name>
        <dbReference type="ChEBI" id="CHEBI:18420"/>
    </cofactor>
    <text evidence="3">Binds 2 magnesium ions per subunit.</text>
</comment>
<evidence type="ECO:0000256" key="3">
    <source>
        <dbReference type="PIRSR" id="PIRSR605502-1"/>
    </source>
</evidence>
<gene>
    <name evidence="4" type="ORF">C4900_11095</name>
</gene>
<proteinExistence type="inferred from homology"/>
<feature type="binding site" evidence="3">
    <location>
        <position position="53"/>
    </location>
    <ligand>
        <name>Mg(2+)</name>
        <dbReference type="ChEBI" id="CHEBI:18420"/>
        <label>1</label>
    </ligand>
</feature>
<dbReference type="PANTHER" id="PTHR16222">
    <property type="entry name" value="ADP-RIBOSYLGLYCOHYDROLASE"/>
    <property type="match status" value="1"/>
</dbReference>
<dbReference type="SUPFAM" id="SSF101478">
    <property type="entry name" value="ADP-ribosylglycohydrolase"/>
    <property type="match status" value="1"/>
</dbReference>
<dbReference type="InterPro" id="IPR005502">
    <property type="entry name" value="Ribosyl_crysJ1"/>
</dbReference>
<accession>A0A1C2G1Z1</accession>
<dbReference type="Gene3D" id="1.10.4080.10">
    <property type="entry name" value="ADP-ribosylation/Crystallin J1"/>
    <property type="match status" value="1"/>
</dbReference>
<protein>
    <submittedName>
        <fullName evidence="4">ADP-ribosylglycohydrolase</fullName>
    </submittedName>
</protein>
<dbReference type="AlphaFoldDB" id="A0A1C2G1Z1"/>
<dbReference type="InterPro" id="IPR036705">
    <property type="entry name" value="Ribosyl_crysJ1_sf"/>
</dbReference>
<dbReference type="STRING" id="163359.A9R16_11155"/>
<evidence type="ECO:0000313" key="4">
    <source>
        <dbReference type="EMBL" id="RCN57186.1"/>
    </source>
</evidence>
<evidence type="ECO:0000256" key="2">
    <source>
        <dbReference type="ARBA" id="ARBA00022801"/>
    </source>
</evidence>
<dbReference type="EMBL" id="PSYR01000002">
    <property type="protein sequence ID" value="RCN57186.1"/>
    <property type="molecule type" value="Genomic_DNA"/>
</dbReference>
<reference evidence="4 5" key="1">
    <citation type="submission" date="2018-02" db="EMBL/GenBank/DDBJ databases">
        <title>Insights into the biology of acidophilic members of the Acidiferrobacteraceae family derived from comparative genomic analyses.</title>
        <authorList>
            <person name="Issotta F."/>
            <person name="Thyssen C."/>
            <person name="Mena C."/>
            <person name="Moya A."/>
            <person name="Bellenberg S."/>
            <person name="Sproer C."/>
            <person name="Covarrubias P.C."/>
            <person name="Sand W."/>
            <person name="Quatrini R."/>
            <person name="Vera M."/>
        </authorList>
    </citation>
    <scope>NUCLEOTIDE SEQUENCE [LARGE SCALE GENOMIC DNA]</scope>
    <source>
        <strain evidence="5">m-1</strain>
    </source>
</reference>
<feature type="binding site" evidence="3">
    <location>
        <position position="305"/>
    </location>
    <ligand>
        <name>Mg(2+)</name>
        <dbReference type="ChEBI" id="CHEBI:18420"/>
        <label>2</label>
    </ligand>
</feature>
<keyword evidence="5" id="KW-1185">Reference proteome</keyword>
<dbReference type="GO" id="GO:0016787">
    <property type="term" value="F:hydrolase activity"/>
    <property type="evidence" value="ECO:0007669"/>
    <property type="project" value="UniProtKB-KW"/>
</dbReference>
<feature type="binding site" evidence="3">
    <location>
        <position position="55"/>
    </location>
    <ligand>
        <name>Mg(2+)</name>
        <dbReference type="ChEBI" id="CHEBI:18420"/>
        <label>1</label>
    </ligand>
</feature>
<comment type="similarity">
    <text evidence="1">Belongs to the ADP-ribosylglycohydrolase family.</text>
</comment>
<name>A0A1C2G1Z1_9GAMM</name>
<organism evidence="4 5">
    <name type="scientific">Acidiferrobacter thiooxydans</name>
    <dbReference type="NCBI Taxonomy" id="163359"/>
    <lineage>
        <taxon>Bacteria</taxon>
        <taxon>Pseudomonadati</taxon>
        <taxon>Pseudomonadota</taxon>
        <taxon>Gammaproteobacteria</taxon>
        <taxon>Acidiferrobacterales</taxon>
        <taxon>Acidiferrobacteraceae</taxon>
        <taxon>Acidiferrobacter</taxon>
    </lineage>
</organism>